<sequence length="286" mass="31690">MTQFVVAFFEGAHDANFVGRLLVECGSYSDEEVKVQDLPSPMDKFLVELYRLGNVEGQTIGKAERKMPPAVALRSANGDRYFLGFVTNGVTNTEPAHDVIDRLMAFARRDEVAELTAPGHKFALIFFFDADDHGRDQTEFNFSDAYQAKLQYYDAEFVCPKHQNITTCTGIPVGLYVFCDGTGTGTLEDCITRLIFASHKEPLDEAISYLKTNNVDLPFEAKTNVVASRAKQYKAALTVLGQREKKIAGSSLAVILRDSTTFTGKFDLTSDPVTKAIKDLTDQLLL</sequence>
<organism evidence="1 2">
    <name type="scientific">Ralstonia solanacearum (strain Po82)</name>
    <dbReference type="NCBI Taxonomy" id="1031711"/>
    <lineage>
        <taxon>Bacteria</taxon>
        <taxon>Pseudomonadati</taxon>
        <taxon>Pseudomonadota</taxon>
        <taxon>Betaproteobacteria</taxon>
        <taxon>Burkholderiales</taxon>
        <taxon>Burkholderiaceae</taxon>
        <taxon>Ralstonia</taxon>
        <taxon>Ralstonia solanacearum species complex</taxon>
    </lineage>
</organism>
<name>F6G2S7_RALS8</name>
<dbReference type="eggNOG" id="ENOG5033GRV">
    <property type="taxonomic scope" value="Bacteria"/>
</dbReference>
<gene>
    <name evidence="1" type="ordered locus">RSPO_c02533</name>
</gene>
<dbReference type="HOGENOM" id="CLU_1008133_0_0_4"/>
<dbReference type="Proteomes" id="UP000007953">
    <property type="component" value="Chromosome"/>
</dbReference>
<evidence type="ECO:0000313" key="2">
    <source>
        <dbReference type="Proteomes" id="UP000007953"/>
    </source>
</evidence>
<proteinExistence type="predicted"/>
<dbReference type="RefSeq" id="WP_014617630.1">
    <property type="nucleotide sequence ID" value="NC_017574.1"/>
</dbReference>
<dbReference type="GeneID" id="61363557"/>
<reference evidence="1 2" key="1">
    <citation type="journal article" date="2011" name="J. Bacteriol.">
        <title>Complete genome sequence of the plant pathogen Ralstonia solanacearum strain Po82.</title>
        <authorList>
            <person name="Xu J."/>
            <person name="Zheng H.J."/>
            <person name="Liu L."/>
            <person name="Pan Z.C."/>
            <person name="Prior P."/>
            <person name="Tang B."/>
            <person name="Xu J.S."/>
            <person name="Zhang H."/>
            <person name="Tian Q."/>
            <person name="Zhang L.Q."/>
            <person name="Feng J."/>
        </authorList>
    </citation>
    <scope>NUCLEOTIDE SEQUENCE [LARGE SCALE GENOMIC DNA]</scope>
    <source>
        <strain evidence="1 2">Po82</strain>
    </source>
</reference>
<dbReference type="KEGG" id="rsn:RSPO_c02533"/>
<evidence type="ECO:0000313" key="1">
    <source>
        <dbReference type="EMBL" id="AEG69827.1"/>
    </source>
</evidence>
<dbReference type="AlphaFoldDB" id="F6G2S7"/>
<dbReference type="EMBL" id="CP002819">
    <property type="protein sequence ID" value="AEG69827.1"/>
    <property type="molecule type" value="Genomic_DNA"/>
</dbReference>
<protein>
    <submittedName>
        <fullName evidence="1">Uncharacterized protein</fullName>
    </submittedName>
</protein>
<accession>F6G2S7</accession>